<feature type="domain" description="Flagellin N-terminal" evidence="2">
    <location>
        <begin position="7"/>
        <end position="141"/>
    </location>
</feature>
<name>A0A3B1CN86_9ZZZZ</name>
<dbReference type="Pfam" id="PF00669">
    <property type="entry name" value="Flagellin_N"/>
    <property type="match status" value="1"/>
</dbReference>
<feature type="domain" description="Flagellin C-terminal" evidence="3">
    <location>
        <begin position="199"/>
        <end position="282"/>
    </location>
</feature>
<dbReference type="SUPFAM" id="SSF64518">
    <property type="entry name" value="Phase 1 flagellin"/>
    <property type="match status" value="1"/>
</dbReference>
<dbReference type="Gene3D" id="6.10.10.10">
    <property type="entry name" value="Flagellar export chaperone, C-terminal domain"/>
    <property type="match status" value="1"/>
</dbReference>
<dbReference type="PANTHER" id="PTHR42792:SF2">
    <property type="entry name" value="FLAGELLIN"/>
    <property type="match status" value="1"/>
</dbReference>
<sequence length="285" mass="30299">MALQIFNNLSSSNAQRYLDTSRSELGTSITRISSGIRITKASDDVAGFAISQELYSDVRTLKQGARNLNDGIALANTIEGALNEQAGILIRLRELGTQSATGTIGSTERKTIQLEYDALSAELNRIAATTEFNGQKLIDGSLAKGATDTISLQIGLDSFSTSRIDLNEVLNVTEVTTQALDIDNETLLTQGGALAAIEKLNFALNSLNEIRGRVGANQNQLIRAQNNLNISIEGLNTALSTIRDADLAVELAALTKNQILVQAGAAMVGQANLTPQSALTLLEQP</sequence>
<dbReference type="GO" id="GO:0005198">
    <property type="term" value="F:structural molecule activity"/>
    <property type="evidence" value="ECO:0007669"/>
    <property type="project" value="InterPro"/>
</dbReference>
<reference evidence="4" key="1">
    <citation type="submission" date="2018-06" db="EMBL/GenBank/DDBJ databases">
        <authorList>
            <person name="Zhirakovskaya E."/>
        </authorList>
    </citation>
    <scope>NUCLEOTIDE SEQUENCE</scope>
</reference>
<dbReference type="GO" id="GO:0009288">
    <property type="term" value="C:bacterial-type flagellum"/>
    <property type="evidence" value="ECO:0007669"/>
    <property type="project" value="InterPro"/>
</dbReference>
<evidence type="ECO:0000313" key="4">
    <source>
        <dbReference type="EMBL" id="VAX32006.1"/>
    </source>
</evidence>
<dbReference type="AlphaFoldDB" id="A0A3B1CN86"/>
<keyword evidence="1" id="KW-0975">Bacterial flagellum</keyword>
<dbReference type="PRINTS" id="PR00207">
    <property type="entry name" value="FLAGELLIN"/>
</dbReference>
<dbReference type="Gene3D" id="1.20.1330.10">
    <property type="entry name" value="f41 fragment of flagellin, N-terminal domain"/>
    <property type="match status" value="1"/>
</dbReference>
<accession>A0A3B1CN86</accession>
<evidence type="ECO:0000256" key="1">
    <source>
        <dbReference type="ARBA" id="ARBA00023143"/>
    </source>
</evidence>
<dbReference type="PANTHER" id="PTHR42792">
    <property type="entry name" value="FLAGELLIN"/>
    <property type="match status" value="1"/>
</dbReference>
<dbReference type="InterPro" id="IPR001492">
    <property type="entry name" value="Flagellin"/>
</dbReference>
<dbReference type="InterPro" id="IPR042187">
    <property type="entry name" value="Flagellin_C_sub2"/>
</dbReference>
<protein>
    <recommendedName>
        <fullName evidence="5">Flagellin protein FlaA</fullName>
    </recommendedName>
</protein>
<evidence type="ECO:0000259" key="2">
    <source>
        <dbReference type="Pfam" id="PF00669"/>
    </source>
</evidence>
<proteinExistence type="predicted"/>
<organism evidence="4">
    <name type="scientific">hydrothermal vent metagenome</name>
    <dbReference type="NCBI Taxonomy" id="652676"/>
    <lineage>
        <taxon>unclassified sequences</taxon>
        <taxon>metagenomes</taxon>
        <taxon>ecological metagenomes</taxon>
    </lineage>
</organism>
<dbReference type="EMBL" id="UOGG01000182">
    <property type="protein sequence ID" value="VAX32006.1"/>
    <property type="molecule type" value="Genomic_DNA"/>
</dbReference>
<evidence type="ECO:0008006" key="5">
    <source>
        <dbReference type="Google" id="ProtNLM"/>
    </source>
</evidence>
<dbReference type="Pfam" id="PF00700">
    <property type="entry name" value="Flagellin_C"/>
    <property type="match status" value="1"/>
</dbReference>
<dbReference type="InterPro" id="IPR046358">
    <property type="entry name" value="Flagellin_C"/>
</dbReference>
<dbReference type="InterPro" id="IPR001029">
    <property type="entry name" value="Flagellin_N"/>
</dbReference>
<evidence type="ECO:0000259" key="3">
    <source>
        <dbReference type="Pfam" id="PF00700"/>
    </source>
</evidence>
<gene>
    <name evidence="4" type="ORF">MNBD_NITROSPINAE05-1081</name>
</gene>